<name>A0A444XKI4_ARAHY</name>
<dbReference type="PANTHER" id="PTHR38146">
    <property type="entry name" value="30S RIBOSOMAL PROTEIN S12, CHLOROPLASTIC"/>
    <property type="match status" value="1"/>
</dbReference>
<sequence length="104" mass="11527">MQHCSVRLSSIESGLCLSVPDHPLGPTTDHRLSKLLPHQLVNQTRAPPWTDSSICSLAYGELAVISNCCFPSKGRFLRVTHPFITGNFTFRPTCMCKACHQRSS</sequence>
<proteinExistence type="predicted"/>
<organism evidence="1 2">
    <name type="scientific">Arachis hypogaea</name>
    <name type="common">Peanut</name>
    <dbReference type="NCBI Taxonomy" id="3818"/>
    <lineage>
        <taxon>Eukaryota</taxon>
        <taxon>Viridiplantae</taxon>
        <taxon>Streptophyta</taxon>
        <taxon>Embryophyta</taxon>
        <taxon>Tracheophyta</taxon>
        <taxon>Spermatophyta</taxon>
        <taxon>Magnoliopsida</taxon>
        <taxon>eudicotyledons</taxon>
        <taxon>Gunneridae</taxon>
        <taxon>Pentapetalae</taxon>
        <taxon>rosids</taxon>
        <taxon>fabids</taxon>
        <taxon>Fabales</taxon>
        <taxon>Fabaceae</taxon>
        <taxon>Papilionoideae</taxon>
        <taxon>50 kb inversion clade</taxon>
        <taxon>dalbergioids sensu lato</taxon>
        <taxon>Dalbergieae</taxon>
        <taxon>Pterocarpus clade</taxon>
        <taxon>Arachis</taxon>
    </lineage>
</organism>
<dbReference type="Proteomes" id="UP000289738">
    <property type="component" value="Chromosome B09"/>
</dbReference>
<dbReference type="PANTHER" id="PTHR38146:SF8">
    <property type="entry name" value="TIFY DOMAIN-CONTAINING PROTEIN"/>
    <property type="match status" value="1"/>
</dbReference>
<dbReference type="AlphaFoldDB" id="A0A444XKI4"/>
<dbReference type="EMBL" id="SDMP01000019">
    <property type="protein sequence ID" value="RYQ90193.1"/>
    <property type="molecule type" value="Genomic_DNA"/>
</dbReference>
<keyword evidence="2" id="KW-1185">Reference proteome</keyword>
<evidence type="ECO:0000313" key="2">
    <source>
        <dbReference type="Proteomes" id="UP000289738"/>
    </source>
</evidence>
<gene>
    <name evidence="1" type="ORF">Ahy_B09g096434</name>
</gene>
<protein>
    <submittedName>
        <fullName evidence="1">Uncharacterized protein</fullName>
    </submittedName>
</protein>
<comment type="caution">
    <text evidence="1">The sequence shown here is derived from an EMBL/GenBank/DDBJ whole genome shotgun (WGS) entry which is preliminary data.</text>
</comment>
<accession>A0A444XKI4</accession>
<reference evidence="1 2" key="1">
    <citation type="submission" date="2019-01" db="EMBL/GenBank/DDBJ databases">
        <title>Sequencing of cultivated peanut Arachis hypogaea provides insights into genome evolution and oil improvement.</title>
        <authorList>
            <person name="Chen X."/>
        </authorList>
    </citation>
    <scope>NUCLEOTIDE SEQUENCE [LARGE SCALE GENOMIC DNA]</scope>
    <source>
        <strain evidence="2">cv. Fuhuasheng</strain>
        <tissue evidence="1">Leaves</tissue>
    </source>
</reference>
<evidence type="ECO:0000313" key="1">
    <source>
        <dbReference type="EMBL" id="RYQ90193.1"/>
    </source>
</evidence>